<gene>
    <name evidence="1" type="ORF">C8N24_5098</name>
</gene>
<evidence type="ECO:0000313" key="1">
    <source>
        <dbReference type="EMBL" id="RKQ87078.1"/>
    </source>
</evidence>
<evidence type="ECO:0000313" key="2">
    <source>
        <dbReference type="Proteomes" id="UP000278962"/>
    </source>
</evidence>
<name>A0A660L0W6_9ACTN</name>
<proteinExistence type="predicted"/>
<reference evidence="1 2" key="1">
    <citation type="submission" date="2018-10" db="EMBL/GenBank/DDBJ databases">
        <title>Genomic Encyclopedia of Archaeal and Bacterial Type Strains, Phase II (KMG-II): from individual species to whole genera.</title>
        <authorList>
            <person name="Goeker M."/>
        </authorList>
    </citation>
    <scope>NUCLEOTIDE SEQUENCE [LARGE SCALE GENOMIC DNA]</scope>
    <source>
        <strain evidence="1 2">DSM 14954</strain>
    </source>
</reference>
<organism evidence="1 2">
    <name type="scientific">Solirubrobacter pauli</name>
    <dbReference type="NCBI Taxonomy" id="166793"/>
    <lineage>
        <taxon>Bacteria</taxon>
        <taxon>Bacillati</taxon>
        <taxon>Actinomycetota</taxon>
        <taxon>Thermoleophilia</taxon>
        <taxon>Solirubrobacterales</taxon>
        <taxon>Solirubrobacteraceae</taxon>
        <taxon>Solirubrobacter</taxon>
    </lineage>
</organism>
<keyword evidence="2" id="KW-1185">Reference proteome</keyword>
<sequence>MSPRPLDVITVNQCIGCGAIETPQPCLGGCHEHRLDLVPADEHAAALAAVDALETLLAERRALLAEVARSTLADGEWAALRTRARAVLHAPRVPEPALEVTTWRCDCGHIEAPQPCIGVCVRPARAMVPAEDHRAALARATALAAEAERLAPALRQLAWTTPRPAHREATARALRTAASAQQEAA</sequence>
<dbReference type="AlphaFoldDB" id="A0A660L0W6"/>
<dbReference type="Proteomes" id="UP000278962">
    <property type="component" value="Unassembled WGS sequence"/>
</dbReference>
<dbReference type="RefSeq" id="WP_170179403.1">
    <property type="nucleotide sequence ID" value="NZ_RBIL01000002.1"/>
</dbReference>
<dbReference type="EMBL" id="RBIL01000002">
    <property type="protein sequence ID" value="RKQ87078.1"/>
    <property type="molecule type" value="Genomic_DNA"/>
</dbReference>
<protein>
    <submittedName>
        <fullName evidence="1">Uncharacterized protein</fullName>
    </submittedName>
</protein>
<accession>A0A660L0W6</accession>
<comment type="caution">
    <text evidence="1">The sequence shown here is derived from an EMBL/GenBank/DDBJ whole genome shotgun (WGS) entry which is preliminary data.</text>
</comment>